<gene>
    <name evidence="1" type="ORF">PPSIR1_00832</name>
</gene>
<dbReference type="Proteomes" id="UP000005801">
    <property type="component" value="Unassembled WGS sequence"/>
</dbReference>
<sequence length="63" mass="6915">MLVDDDPPVREVALNLLTGAGYEVDRELLSADGVDYLTKPYGGQQLLWRVREAVDRAQGSGPQ</sequence>
<keyword evidence="2" id="KW-1185">Reference proteome</keyword>
<comment type="caution">
    <text evidence="1">The sequence shown here is derived from an EMBL/GenBank/DDBJ whole genome shotgun (WGS) entry which is preliminary data.</text>
</comment>
<reference evidence="1 2" key="1">
    <citation type="submission" date="2007-06" db="EMBL/GenBank/DDBJ databases">
        <authorList>
            <person name="Shimkets L."/>
            <person name="Ferriera S."/>
            <person name="Johnson J."/>
            <person name="Kravitz S."/>
            <person name="Beeson K."/>
            <person name="Sutton G."/>
            <person name="Rogers Y.-H."/>
            <person name="Friedman R."/>
            <person name="Frazier M."/>
            <person name="Venter J.C."/>
        </authorList>
    </citation>
    <scope>NUCLEOTIDE SEQUENCE [LARGE SCALE GENOMIC DNA]</scope>
    <source>
        <strain evidence="1 2">SIR-1</strain>
    </source>
</reference>
<accession>A6GJI6</accession>
<dbReference type="InterPro" id="IPR011006">
    <property type="entry name" value="CheY-like_superfamily"/>
</dbReference>
<evidence type="ECO:0000313" key="2">
    <source>
        <dbReference type="Proteomes" id="UP000005801"/>
    </source>
</evidence>
<dbReference type="EMBL" id="ABCS01000158">
    <property type="protein sequence ID" value="EDM73973.1"/>
    <property type="molecule type" value="Genomic_DNA"/>
</dbReference>
<dbReference type="RefSeq" id="WP_006976872.1">
    <property type="nucleotide sequence ID" value="NZ_ABCS01000158.1"/>
</dbReference>
<organism evidence="1 2">
    <name type="scientific">Plesiocystis pacifica SIR-1</name>
    <dbReference type="NCBI Taxonomy" id="391625"/>
    <lineage>
        <taxon>Bacteria</taxon>
        <taxon>Pseudomonadati</taxon>
        <taxon>Myxococcota</taxon>
        <taxon>Polyangia</taxon>
        <taxon>Nannocystales</taxon>
        <taxon>Nannocystaceae</taxon>
        <taxon>Plesiocystis</taxon>
    </lineage>
</organism>
<dbReference type="SUPFAM" id="SSF52172">
    <property type="entry name" value="CheY-like"/>
    <property type="match status" value="1"/>
</dbReference>
<evidence type="ECO:0008006" key="3">
    <source>
        <dbReference type="Google" id="ProtNLM"/>
    </source>
</evidence>
<name>A6GJI6_9BACT</name>
<dbReference type="AlphaFoldDB" id="A6GJI6"/>
<evidence type="ECO:0000313" key="1">
    <source>
        <dbReference type="EMBL" id="EDM73973.1"/>
    </source>
</evidence>
<protein>
    <recommendedName>
        <fullName evidence="3">Response regulatory domain-containing protein</fullName>
    </recommendedName>
</protein>
<proteinExistence type="predicted"/>